<gene>
    <name evidence="1" type="ORF">WN55_03259</name>
</gene>
<keyword evidence="2" id="KW-1185">Reference proteome</keyword>
<dbReference type="Proteomes" id="UP000076502">
    <property type="component" value="Unassembled WGS sequence"/>
</dbReference>
<dbReference type="EMBL" id="KQ434938">
    <property type="protein sequence ID" value="KZC12178.1"/>
    <property type="molecule type" value="Genomic_DNA"/>
</dbReference>
<evidence type="ECO:0000313" key="2">
    <source>
        <dbReference type="Proteomes" id="UP000076502"/>
    </source>
</evidence>
<protein>
    <submittedName>
        <fullName evidence="1">Uncharacterized protein</fullName>
    </submittedName>
</protein>
<evidence type="ECO:0000313" key="1">
    <source>
        <dbReference type="EMBL" id="KZC12178.1"/>
    </source>
</evidence>
<proteinExistence type="predicted"/>
<accession>A0A154PLL9</accession>
<dbReference type="AlphaFoldDB" id="A0A154PLL9"/>
<name>A0A154PLL9_DUFNO</name>
<sequence>MELSYVATLPIILSNTVLRGPNVRKFFHCNVRVLKWVYETKQTTNQAMIDSNYVPVQIKMIH</sequence>
<organism evidence="1 2">
    <name type="scientific">Dufourea novaeangliae</name>
    <name type="common">Sweat bee</name>
    <dbReference type="NCBI Taxonomy" id="178035"/>
    <lineage>
        <taxon>Eukaryota</taxon>
        <taxon>Metazoa</taxon>
        <taxon>Ecdysozoa</taxon>
        <taxon>Arthropoda</taxon>
        <taxon>Hexapoda</taxon>
        <taxon>Insecta</taxon>
        <taxon>Pterygota</taxon>
        <taxon>Neoptera</taxon>
        <taxon>Endopterygota</taxon>
        <taxon>Hymenoptera</taxon>
        <taxon>Apocrita</taxon>
        <taxon>Aculeata</taxon>
        <taxon>Apoidea</taxon>
        <taxon>Anthophila</taxon>
        <taxon>Halictidae</taxon>
        <taxon>Rophitinae</taxon>
        <taxon>Dufourea</taxon>
    </lineage>
</organism>
<reference evidence="1 2" key="1">
    <citation type="submission" date="2015-07" db="EMBL/GenBank/DDBJ databases">
        <title>The genome of Dufourea novaeangliae.</title>
        <authorList>
            <person name="Pan H."/>
            <person name="Kapheim K."/>
        </authorList>
    </citation>
    <scope>NUCLEOTIDE SEQUENCE [LARGE SCALE GENOMIC DNA]</scope>
    <source>
        <strain evidence="1">0120121106</strain>
        <tissue evidence="1">Whole body</tissue>
    </source>
</reference>